<name>A0ACB7UK57_DIOAL</name>
<keyword evidence="1" id="KW-0560">Oxidoreductase</keyword>
<dbReference type="EC" id="1.14.11.32" evidence="1"/>
<dbReference type="EMBL" id="CM037025">
    <property type="protein sequence ID" value="KAH7660891.1"/>
    <property type="molecule type" value="Genomic_DNA"/>
</dbReference>
<evidence type="ECO:0000313" key="2">
    <source>
        <dbReference type="Proteomes" id="UP000827976"/>
    </source>
</evidence>
<accession>A0ACB7UK57</accession>
<protein>
    <submittedName>
        <fullName evidence="1">Codeine 3-O-demethylase protein</fullName>
        <ecNumber evidence="1">1.14.11.32</ecNumber>
    </submittedName>
</protein>
<evidence type="ECO:0000313" key="1">
    <source>
        <dbReference type="EMBL" id="KAH7660891.1"/>
    </source>
</evidence>
<organism evidence="1 2">
    <name type="scientific">Dioscorea alata</name>
    <name type="common">Purple yam</name>
    <dbReference type="NCBI Taxonomy" id="55571"/>
    <lineage>
        <taxon>Eukaryota</taxon>
        <taxon>Viridiplantae</taxon>
        <taxon>Streptophyta</taxon>
        <taxon>Embryophyta</taxon>
        <taxon>Tracheophyta</taxon>
        <taxon>Spermatophyta</taxon>
        <taxon>Magnoliopsida</taxon>
        <taxon>Liliopsida</taxon>
        <taxon>Dioscoreales</taxon>
        <taxon>Dioscoreaceae</taxon>
        <taxon>Dioscorea</taxon>
    </lineage>
</organism>
<keyword evidence="2" id="KW-1185">Reference proteome</keyword>
<dbReference type="Proteomes" id="UP000827976">
    <property type="component" value="Chromosome 15"/>
</dbReference>
<sequence length="372" mass="42516">MNKNPQKPNQNSKNSNKASIMGFQIDPSFIQAAEHRPKSTISDAGSIPLIDLSPLLHHDIHSDPSDPTIPNEISSLITAIGAACRDWGFFQVVNHGIDPQLLERIEAVAVEFFALPAEEKRKVKRDEVNALGYYDSEHTKNVRDWKEVLDLVIREYDDGLLVLKNRWPEYPPAMRETCEEYIAVVENLSYKLIELIALSLNLPAKYLNNFFKDSSSFFRLNYYNPCPTPNLVLGVGHHKDSVALTVLYQDQVGGLDVKRKSDEGWVRVKPIPNSYIINVGSIIQVWTNEKYESVEHRASVNSEKARLSIPFFFLPTFSTNVKPLEELVSDENPAKYEEYNWRDYFSSHLGGNFKKMDKEDIQISHFKKTTII</sequence>
<proteinExistence type="predicted"/>
<reference evidence="2" key="1">
    <citation type="journal article" date="2022" name="Nat. Commun.">
        <title>Chromosome evolution and the genetic basis of agronomically important traits in greater yam.</title>
        <authorList>
            <person name="Bredeson J.V."/>
            <person name="Lyons J.B."/>
            <person name="Oniyinde I.O."/>
            <person name="Okereke N.R."/>
            <person name="Kolade O."/>
            <person name="Nnabue I."/>
            <person name="Nwadili C.O."/>
            <person name="Hribova E."/>
            <person name="Parker M."/>
            <person name="Nwogha J."/>
            <person name="Shu S."/>
            <person name="Carlson J."/>
            <person name="Kariba R."/>
            <person name="Muthemba S."/>
            <person name="Knop K."/>
            <person name="Barton G.J."/>
            <person name="Sherwood A.V."/>
            <person name="Lopez-Montes A."/>
            <person name="Asiedu R."/>
            <person name="Jamnadass R."/>
            <person name="Muchugi A."/>
            <person name="Goodstein D."/>
            <person name="Egesi C.N."/>
            <person name="Featherston J."/>
            <person name="Asfaw A."/>
            <person name="Simpson G.G."/>
            <person name="Dolezel J."/>
            <person name="Hendre P.S."/>
            <person name="Van Deynze A."/>
            <person name="Kumar P.L."/>
            <person name="Obidiegwu J.E."/>
            <person name="Bhattacharjee R."/>
            <person name="Rokhsar D.S."/>
        </authorList>
    </citation>
    <scope>NUCLEOTIDE SEQUENCE [LARGE SCALE GENOMIC DNA]</scope>
    <source>
        <strain evidence="2">cv. TDa95/00328</strain>
    </source>
</reference>
<comment type="caution">
    <text evidence="1">The sequence shown here is derived from an EMBL/GenBank/DDBJ whole genome shotgun (WGS) entry which is preliminary data.</text>
</comment>
<gene>
    <name evidence="1" type="ORF">IHE45_15G024800</name>
</gene>